<dbReference type="EMBL" id="NMUH01003151">
    <property type="protein sequence ID" value="MQM04080.1"/>
    <property type="molecule type" value="Genomic_DNA"/>
</dbReference>
<sequence length="97" mass="10001">MQKKGAGSFPLRGMLSGSRPLFSFHGARVLCSDRSDRATSSDQASFPPMAASTVVHSRPASAGDSDRSGATNEASCIKGSGSVRVETALFHAAARMG</sequence>
<comment type="caution">
    <text evidence="2">The sequence shown here is derived from an EMBL/GenBank/DDBJ whole genome shotgun (WGS) entry which is preliminary data.</text>
</comment>
<dbReference type="AlphaFoldDB" id="A0A843WMZ2"/>
<name>A0A843WMZ2_COLES</name>
<feature type="region of interest" description="Disordered" evidence="1">
    <location>
        <begin position="34"/>
        <end position="75"/>
    </location>
</feature>
<organism evidence="2 3">
    <name type="scientific">Colocasia esculenta</name>
    <name type="common">Wild taro</name>
    <name type="synonym">Arum esculentum</name>
    <dbReference type="NCBI Taxonomy" id="4460"/>
    <lineage>
        <taxon>Eukaryota</taxon>
        <taxon>Viridiplantae</taxon>
        <taxon>Streptophyta</taxon>
        <taxon>Embryophyta</taxon>
        <taxon>Tracheophyta</taxon>
        <taxon>Spermatophyta</taxon>
        <taxon>Magnoliopsida</taxon>
        <taxon>Liliopsida</taxon>
        <taxon>Araceae</taxon>
        <taxon>Aroideae</taxon>
        <taxon>Colocasieae</taxon>
        <taxon>Colocasia</taxon>
    </lineage>
</organism>
<keyword evidence="3" id="KW-1185">Reference proteome</keyword>
<evidence type="ECO:0000313" key="3">
    <source>
        <dbReference type="Proteomes" id="UP000652761"/>
    </source>
</evidence>
<gene>
    <name evidence="2" type="ORF">Taro_036876</name>
</gene>
<reference evidence="2" key="1">
    <citation type="submission" date="2017-07" db="EMBL/GenBank/DDBJ databases">
        <title>Taro Niue Genome Assembly and Annotation.</title>
        <authorList>
            <person name="Atibalentja N."/>
            <person name="Keating K."/>
            <person name="Fields C.J."/>
        </authorList>
    </citation>
    <scope>NUCLEOTIDE SEQUENCE</scope>
    <source>
        <strain evidence="2">Niue_2</strain>
        <tissue evidence="2">Leaf</tissue>
    </source>
</reference>
<evidence type="ECO:0000256" key="1">
    <source>
        <dbReference type="SAM" id="MobiDB-lite"/>
    </source>
</evidence>
<evidence type="ECO:0000313" key="2">
    <source>
        <dbReference type="EMBL" id="MQM04080.1"/>
    </source>
</evidence>
<proteinExistence type="predicted"/>
<accession>A0A843WMZ2</accession>
<protein>
    <submittedName>
        <fullName evidence="2">Uncharacterized protein</fullName>
    </submittedName>
</protein>
<dbReference type="Proteomes" id="UP000652761">
    <property type="component" value="Unassembled WGS sequence"/>
</dbReference>